<dbReference type="Gene3D" id="2.40.128.130">
    <property type="entry name" value="Autotransporter beta-domain"/>
    <property type="match status" value="1"/>
</dbReference>
<name>W1X7L1_ECOLX</name>
<dbReference type="PATRIC" id="fig|1403943.3.peg.1099"/>
<dbReference type="Pfam" id="PF03797">
    <property type="entry name" value="Autotransporter"/>
    <property type="match status" value="1"/>
</dbReference>
<evidence type="ECO:0000313" key="2">
    <source>
        <dbReference type="EMBL" id="ETJ26151.1"/>
    </source>
</evidence>
<dbReference type="PROSITE" id="PS51208">
    <property type="entry name" value="AUTOTRANSPORTER"/>
    <property type="match status" value="1"/>
</dbReference>
<keyword evidence="2" id="KW-0378">Hydrolase</keyword>
<dbReference type="SUPFAM" id="SSF103515">
    <property type="entry name" value="Autotransporter"/>
    <property type="match status" value="1"/>
</dbReference>
<feature type="domain" description="Autotransporter" evidence="1">
    <location>
        <begin position="1"/>
        <end position="180"/>
    </location>
</feature>
<dbReference type="InterPro" id="IPR036709">
    <property type="entry name" value="Autotransporte_beta_dom_sf"/>
</dbReference>
<keyword evidence="2" id="KW-0645">Protease</keyword>
<dbReference type="Proteomes" id="UP000018853">
    <property type="component" value="Unassembled WGS sequence"/>
</dbReference>
<sequence>MIGKYIHHDNDYTGNFAGLGTKHYGTHSWYAGAETGYRYHLTEDTFIEPQAELVYGAVSGKTFNWKDGEMDLSMKNKDFSPLIGRTGIELGKTFRGKDWSVTARAGTSWQFDLLNNGETVLRDASGEKRIKGEKDSRMLFNVGMNAQIKDNMRFGLEFEKSAFGKYNVDNAINANFRYMF</sequence>
<evidence type="ECO:0000313" key="3">
    <source>
        <dbReference type="Proteomes" id="UP000018853"/>
    </source>
</evidence>
<accession>W1X7L1</accession>
<dbReference type="GO" id="GO:0006508">
    <property type="term" value="P:proteolysis"/>
    <property type="evidence" value="ECO:0007669"/>
    <property type="project" value="UniProtKB-KW"/>
</dbReference>
<dbReference type="InterPro" id="IPR005546">
    <property type="entry name" value="Autotransporte_beta"/>
</dbReference>
<evidence type="ECO:0000259" key="1">
    <source>
        <dbReference type="PROSITE" id="PS51208"/>
    </source>
</evidence>
<proteinExistence type="predicted"/>
<dbReference type="AlphaFoldDB" id="W1X7L1"/>
<reference evidence="2 3" key="1">
    <citation type="submission" date="2013-12" db="EMBL/GenBank/DDBJ databases">
        <title>A Varibaculum cambriense genome reconstructed from a premature infant gut community with otherwise low bacterial novelty that shifts toward anaerobic metabolism during the third week of life.</title>
        <authorList>
            <person name="Brown C.T."/>
            <person name="Sharon I."/>
            <person name="Thomas B.C."/>
            <person name="Castelle C.J."/>
            <person name="Morowitz M.J."/>
            <person name="Banfield J.F."/>
        </authorList>
    </citation>
    <scope>NUCLEOTIDE SEQUENCE [LARGE SCALE GENOMIC DNA]</scope>
    <source>
        <strain evidence="3">DORA_A_5_14_21</strain>
    </source>
</reference>
<dbReference type="GO" id="GO:0008233">
    <property type="term" value="F:peptidase activity"/>
    <property type="evidence" value="ECO:0007669"/>
    <property type="project" value="UniProtKB-KW"/>
</dbReference>
<gene>
    <name evidence="2" type="ORF">Q609_ECAC00883G0001</name>
</gene>
<dbReference type="NCBIfam" id="TIGR01414">
    <property type="entry name" value="autotrans_barl"/>
    <property type="match status" value="1"/>
</dbReference>
<protein>
    <submittedName>
        <fullName evidence="2">Serine protease EspC EPEC-secreted proteinC</fullName>
    </submittedName>
</protein>
<dbReference type="InterPro" id="IPR006315">
    <property type="entry name" value="OM_autotransptr_brl_dom"/>
</dbReference>
<organism evidence="2 3">
    <name type="scientific">Escherichia coli DORA_A_5_14_21</name>
    <dbReference type="NCBI Taxonomy" id="1403943"/>
    <lineage>
        <taxon>Bacteria</taxon>
        <taxon>Pseudomonadati</taxon>
        <taxon>Pseudomonadota</taxon>
        <taxon>Gammaproteobacteria</taxon>
        <taxon>Enterobacterales</taxon>
        <taxon>Enterobacteriaceae</taxon>
        <taxon>Escherichia</taxon>
    </lineage>
</organism>
<dbReference type="EMBL" id="AZLZ01000883">
    <property type="protein sequence ID" value="ETJ26151.1"/>
    <property type="molecule type" value="Genomic_DNA"/>
</dbReference>
<dbReference type="GO" id="GO:0019867">
    <property type="term" value="C:outer membrane"/>
    <property type="evidence" value="ECO:0007669"/>
    <property type="project" value="InterPro"/>
</dbReference>
<comment type="caution">
    <text evidence="2">The sequence shown here is derived from an EMBL/GenBank/DDBJ whole genome shotgun (WGS) entry which is preliminary data.</text>
</comment>